<protein>
    <submittedName>
        <fullName evidence="1">Uncharacterized protein</fullName>
    </submittedName>
</protein>
<dbReference type="PANTHER" id="PTHR32134:SF169">
    <property type="entry name" value="FNIP REPEAT-CONTAINING PROTEIN-RELATED"/>
    <property type="match status" value="1"/>
</dbReference>
<sequence length="265" mass="28819">MATVVQLPAALERINFESSEPSCLPILLWPNSLWDLSLRHCTIWAQYHLPASLESLTLVGAVVEGEFQSGGGAVGLPEGLETLTLLDCTVEFQLHLPSTLRRVVTFGDDPMAEPGAPAHNATCNAFVHLHSPPPRLVELDLRGCGDMFVLPAFPASLEVLKLPGRYSAPIAALPASLQQLWLGGRFNSALGPLPRQLRQLHVVAYEGKTSFNKRLAALPDSLQELLLGTAFTQRLGKLPAALRRLHIDCPQYTHSLGRCPVSWSS</sequence>
<keyword evidence="2" id="KW-1185">Reference proteome</keyword>
<dbReference type="PANTHER" id="PTHR32134">
    <property type="entry name" value="FNIP REPEAT-CONTAINING PROTEIN"/>
    <property type="match status" value="1"/>
</dbReference>
<gene>
    <name evidence="1" type="ORF">JKP88DRAFT_350205</name>
</gene>
<dbReference type="EMBL" id="JAFCMP010000512">
    <property type="protein sequence ID" value="KAG5178829.1"/>
    <property type="molecule type" value="Genomic_DNA"/>
</dbReference>
<proteinExistence type="predicted"/>
<dbReference type="Proteomes" id="UP000664859">
    <property type="component" value="Unassembled WGS sequence"/>
</dbReference>
<name>A0A835YPG0_9STRA</name>
<comment type="caution">
    <text evidence="1">The sequence shown here is derived from an EMBL/GenBank/DDBJ whole genome shotgun (WGS) entry which is preliminary data.</text>
</comment>
<dbReference type="InterPro" id="IPR051251">
    <property type="entry name" value="STK_FNIP-Repeat"/>
</dbReference>
<dbReference type="Gene3D" id="3.80.10.10">
    <property type="entry name" value="Ribonuclease Inhibitor"/>
    <property type="match status" value="1"/>
</dbReference>
<organism evidence="1 2">
    <name type="scientific">Tribonema minus</name>
    <dbReference type="NCBI Taxonomy" id="303371"/>
    <lineage>
        <taxon>Eukaryota</taxon>
        <taxon>Sar</taxon>
        <taxon>Stramenopiles</taxon>
        <taxon>Ochrophyta</taxon>
        <taxon>PX clade</taxon>
        <taxon>Xanthophyceae</taxon>
        <taxon>Tribonematales</taxon>
        <taxon>Tribonemataceae</taxon>
        <taxon>Tribonema</taxon>
    </lineage>
</organism>
<dbReference type="AlphaFoldDB" id="A0A835YPG0"/>
<evidence type="ECO:0000313" key="2">
    <source>
        <dbReference type="Proteomes" id="UP000664859"/>
    </source>
</evidence>
<dbReference type="SUPFAM" id="SSF52058">
    <property type="entry name" value="L domain-like"/>
    <property type="match status" value="1"/>
</dbReference>
<reference evidence="1" key="1">
    <citation type="submission" date="2021-02" db="EMBL/GenBank/DDBJ databases">
        <title>First Annotated Genome of the Yellow-green Alga Tribonema minus.</title>
        <authorList>
            <person name="Mahan K.M."/>
        </authorList>
    </citation>
    <scope>NUCLEOTIDE SEQUENCE</scope>
    <source>
        <strain evidence="1">UTEX B ZZ1240</strain>
    </source>
</reference>
<evidence type="ECO:0000313" key="1">
    <source>
        <dbReference type="EMBL" id="KAG5178829.1"/>
    </source>
</evidence>
<dbReference type="InterPro" id="IPR032675">
    <property type="entry name" value="LRR_dom_sf"/>
</dbReference>
<accession>A0A835YPG0</accession>